<sequence>MARPTTKETLATVAQEKFYKMWSIIDKMSRTQQEAPFSPEMASAGKETHWARDKNLRDVLVHLYEWHQLLLAWVKANTNGEKRDFLPQPYNWRNYPDMNVAFWEKHQATPLSDSKSLLKGTHEEVMKWLGGFSQEELFSKHAFSWTGTTTLGAYFISATASHYDWAIKKLKKQQALSKD</sequence>
<proteinExistence type="predicted"/>
<dbReference type="PIRSF" id="PIRSF031551">
    <property type="entry name" value="DUF1706"/>
    <property type="match status" value="1"/>
</dbReference>
<dbReference type="InterPro" id="IPR034660">
    <property type="entry name" value="DinB/YfiT-like"/>
</dbReference>
<dbReference type="Proteomes" id="UP000027442">
    <property type="component" value="Unassembled WGS sequence"/>
</dbReference>
<accession>A0A069QEB9</accession>
<organism evidence="1 2">
    <name type="scientific">Hoylesella loescheii DSM 19665 = JCM 12249 = ATCC 15930</name>
    <dbReference type="NCBI Taxonomy" id="1122985"/>
    <lineage>
        <taxon>Bacteria</taxon>
        <taxon>Pseudomonadati</taxon>
        <taxon>Bacteroidota</taxon>
        <taxon>Bacteroidia</taxon>
        <taxon>Bacteroidales</taxon>
        <taxon>Prevotellaceae</taxon>
        <taxon>Hoylesella</taxon>
    </lineage>
</organism>
<comment type="caution">
    <text evidence="1">The sequence shown here is derived from an EMBL/GenBank/DDBJ whole genome shotgun (WGS) entry which is preliminary data.</text>
</comment>
<dbReference type="PATRIC" id="fig|1122985.7.peg.2836"/>
<protein>
    <recommendedName>
        <fullName evidence="3">DinB-like domain-containing protein</fullName>
    </recommendedName>
</protein>
<evidence type="ECO:0008006" key="3">
    <source>
        <dbReference type="Google" id="ProtNLM"/>
    </source>
</evidence>
<dbReference type="Pfam" id="PF08020">
    <property type="entry name" value="DUF1706"/>
    <property type="match status" value="1"/>
</dbReference>
<dbReference type="Gene3D" id="1.20.120.450">
    <property type="entry name" value="dinb family like domain"/>
    <property type="match status" value="1"/>
</dbReference>
<evidence type="ECO:0000313" key="1">
    <source>
        <dbReference type="EMBL" id="KDR51223.1"/>
    </source>
</evidence>
<keyword evidence="2" id="KW-1185">Reference proteome</keyword>
<name>A0A069QEB9_HOYLO</name>
<dbReference type="eggNOG" id="COG4283">
    <property type="taxonomic scope" value="Bacteria"/>
</dbReference>
<dbReference type="PANTHER" id="PTHR40658:SF4">
    <property type="entry name" value="HYPOTHETICAL CYTOSOLIC PROTEIN"/>
    <property type="match status" value="1"/>
</dbReference>
<dbReference type="AlphaFoldDB" id="A0A069QEB9"/>
<dbReference type="PANTHER" id="PTHR40658">
    <property type="match status" value="1"/>
</dbReference>
<dbReference type="InterPro" id="IPR012550">
    <property type="entry name" value="DUF1706"/>
</dbReference>
<dbReference type="EMBL" id="JNGW01000118">
    <property type="protein sequence ID" value="KDR51223.1"/>
    <property type="molecule type" value="Genomic_DNA"/>
</dbReference>
<dbReference type="RefSeq" id="WP_018968022.1">
    <property type="nucleotide sequence ID" value="NZ_KB899219.1"/>
</dbReference>
<dbReference type="HOGENOM" id="CLU_133748_0_0_10"/>
<reference evidence="1 2" key="1">
    <citation type="submission" date="2013-08" db="EMBL/GenBank/DDBJ databases">
        <authorList>
            <person name="Weinstock G."/>
            <person name="Sodergren E."/>
            <person name="Wylie T."/>
            <person name="Fulton L."/>
            <person name="Fulton R."/>
            <person name="Fronick C."/>
            <person name="O'Laughlin M."/>
            <person name="Godfrey J."/>
            <person name="Miner T."/>
            <person name="Herter B."/>
            <person name="Appelbaum E."/>
            <person name="Cordes M."/>
            <person name="Lek S."/>
            <person name="Wollam A."/>
            <person name="Pepin K.H."/>
            <person name="Palsikar V.B."/>
            <person name="Mitreva M."/>
            <person name="Wilson R.K."/>
        </authorList>
    </citation>
    <scope>NUCLEOTIDE SEQUENCE [LARGE SCALE GENOMIC DNA]</scope>
    <source>
        <strain evidence="1 2">ATCC 15930</strain>
    </source>
</reference>
<evidence type="ECO:0000313" key="2">
    <source>
        <dbReference type="Proteomes" id="UP000027442"/>
    </source>
</evidence>
<gene>
    <name evidence="1" type="ORF">HMPREF1991_02741</name>
</gene>